<dbReference type="GO" id="GO:0006508">
    <property type="term" value="P:proteolysis"/>
    <property type="evidence" value="ECO:0007669"/>
    <property type="project" value="UniProtKB-KW"/>
</dbReference>
<feature type="signal peptide" evidence="2">
    <location>
        <begin position="1"/>
        <end position="44"/>
    </location>
</feature>
<dbReference type="CDD" id="cd05483">
    <property type="entry name" value="retropepsin_like_bacteria"/>
    <property type="match status" value="1"/>
</dbReference>
<sequence>MCRCRSTTSATERAVTSRPRGRLLKPLLLACAALLALPAPQAWAQNVSYSGRMGDRALLVIDGAPRTLALGQEAQGVKLLMLDGDNATVMIRNQRLALRMGAQPASVGAAPAAAEASGPARDSGQRIVLGAGADGHFQVNGSIGGQPVRFLVDTGATAVSMSQQEAERLGLNWRAGKRVAMQTANGVTPAWRISIDRVRIGEVELHQVDAVVGSQDMPVVLLGNSFLSRFRMQRDGEQMVLERRY</sequence>
<comment type="caution">
    <text evidence="4">The sequence shown here is derived from an EMBL/GenBank/DDBJ whole genome shotgun (WGS) entry which is preliminary data.</text>
</comment>
<keyword evidence="1" id="KW-0378">Hydrolase</keyword>
<dbReference type="NCBIfam" id="TIGR02281">
    <property type="entry name" value="clan_AA_DTGA"/>
    <property type="match status" value="1"/>
</dbReference>
<dbReference type="PROSITE" id="PS50175">
    <property type="entry name" value="ASP_PROT_RETROV"/>
    <property type="match status" value="1"/>
</dbReference>
<evidence type="ECO:0000256" key="2">
    <source>
        <dbReference type="SAM" id="SignalP"/>
    </source>
</evidence>
<proteinExistence type="predicted"/>
<dbReference type="AlphaFoldDB" id="A0A4Q7LG93"/>
<dbReference type="InterPro" id="IPR001995">
    <property type="entry name" value="Peptidase_A2_cat"/>
</dbReference>
<dbReference type="Pfam" id="PF13975">
    <property type="entry name" value="gag-asp_proteas"/>
    <property type="match status" value="1"/>
</dbReference>
<keyword evidence="5" id="KW-1185">Reference proteome</keyword>
<evidence type="ECO:0000256" key="1">
    <source>
        <dbReference type="ARBA" id="ARBA00022801"/>
    </source>
</evidence>
<name>A0A4Q7LG93_9BURK</name>
<evidence type="ECO:0000313" key="5">
    <source>
        <dbReference type="Proteomes" id="UP000293433"/>
    </source>
</evidence>
<organism evidence="4 5">
    <name type="scientific">Sphaerotilus mobilis</name>
    <dbReference type="NCBI Taxonomy" id="47994"/>
    <lineage>
        <taxon>Bacteria</taxon>
        <taxon>Pseudomonadati</taxon>
        <taxon>Pseudomonadota</taxon>
        <taxon>Betaproteobacteria</taxon>
        <taxon>Burkholderiales</taxon>
        <taxon>Sphaerotilaceae</taxon>
        <taxon>Sphaerotilus</taxon>
    </lineage>
</organism>
<keyword evidence="4" id="KW-0645">Protease</keyword>
<dbReference type="OrthoDB" id="185963at2"/>
<dbReference type="EMBL" id="SGWV01000011">
    <property type="protein sequence ID" value="RZS52358.1"/>
    <property type="molecule type" value="Genomic_DNA"/>
</dbReference>
<feature type="chain" id="PRO_5020300833" evidence="2">
    <location>
        <begin position="45"/>
        <end position="245"/>
    </location>
</feature>
<dbReference type="PROSITE" id="PS00141">
    <property type="entry name" value="ASP_PROTEASE"/>
    <property type="match status" value="1"/>
</dbReference>
<dbReference type="InterPro" id="IPR001969">
    <property type="entry name" value="Aspartic_peptidase_AS"/>
</dbReference>
<accession>A0A4Q7LG93</accession>
<evidence type="ECO:0000259" key="3">
    <source>
        <dbReference type="PROSITE" id="PS50175"/>
    </source>
</evidence>
<dbReference type="GO" id="GO:0004190">
    <property type="term" value="F:aspartic-type endopeptidase activity"/>
    <property type="evidence" value="ECO:0007669"/>
    <property type="project" value="InterPro"/>
</dbReference>
<protein>
    <submittedName>
        <fullName evidence="4">Aspartyl protease family protein</fullName>
    </submittedName>
</protein>
<gene>
    <name evidence="4" type="ORF">EV685_3551</name>
</gene>
<feature type="domain" description="Peptidase A2" evidence="3">
    <location>
        <begin position="148"/>
        <end position="226"/>
    </location>
</feature>
<dbReference type="Proteomes" id="UP000293433">
    <property type="component" value="Unassembled WGS sequence"/>
</dbReference>
<dbReference type="Gene3D" id="2.40.70.10">
    <property type="entry name" value="Acid Proteases"/>
    <property type="match status" value="1"/>
</dbReference>
<keyword evidence="2" id="KW-0732">Signal</keyword>
<dbReference type="SUPFAM" id="SSF50630">
    <property type="entry name" value="Acid proteases"/>
    <property type="match status" value="1"/>
</dbReference>
<evidence type="ECO:0000313" key="4">
    <source>
        <dbReference type="EMBL" id="RZS52358.1"/>
    </source>
</evidence>
<reference evidence="4 5" key="1">
    <citation type="submission" date="2019-02" db="EMBL/GenBank/DDBJ databases">
        <title>Genomic Encyclopedia of Type Strains, Phase IV (KMG-IV): sequencing the most valuable type-strain genomes for metagenomic binning, comparative biology and taxonomic classification.</title>
        <authorList>
            <person name="Goeker M."/>
        </authorList>
    </citation>
    <scope>NUCLEOTIDE SEQUENCE [LARGE SCALE GENOMIC DNA]</scope>
    <source>
        <strain evidence="4 5">DSM 10617</strain>
    </source>
</reference>
<dbReference type="InterPro" id="IPR034122">
    <property type="entry name" value="Retropepsin-like_bacterial"/>
</dbReference>
<dbReference type="InterPro" id="IPR011969">
    <property type="entry name" value="Clan_AA_Asp_peptidase_C"/>
</dbReference>
<dbReference type="InterPro" id="IPR021109">
    <property type="entry name" value="Peptidase_aspartic_dom_sf"/>
</dbReference>